<dbReference type="PANTHER" id="PTHR43404">
    <property type="entry name" value="LIPOPOLYSACCHARIDE CHOLINEPHOSPHOTRANSFERASE LICD"/>
    <property type="match status" value="1"/>
</dbReference>
<evidence type="ECO:0000313" key="4">
    <source>
        <dbReference type="Proteomes" id="UP000728185"/>
    </source>
</evidence>
<evidence type="ECO:0000313" key="3">
    <source>
        <dbReference type="EMBL" id="KAA0200997.1"/>
    </source>
</evidence>
<protein>
    <submittedName>
        <fullName evidence="3">Lipopolysaccharide choline phosphotransferase protein</fullName>
    </submittedName>
</protein>
<dbReference type="InterPro" id="IPR007074">
    <property type="entry name" value="LicD/FKTN/FKRP_NTP_transf"/>
</dbReference>
<dbReference type="OrthoDB" id="419198at2759"/>
<gene>
    <name evidence="3" type="ORF">FBUS_08787</name>
</gene>
<keyword evidence="1" id="KW-0812">Transmembrane</keyword>
<reference evidence="3" key="1">
    <citation type="submission" date="2019-05" db="EMBL/GenBank/DDBJ databases">
        <title>Annotation for the trematode Fasciolopsis buski.</title>
        <authorList>
            <person name="Choi Y.-J."/>
        </authorList>
    </citation>
    <scope>NUCLEOTIDE SEQUENCE</scope>
    <source>
        <strain evidence="3">HT</strain>
        <tissue evidence="3">Whole worm</tissue>
    </source>
</reference>
<keyword evidence="4" id="KW-1185">Reference proteome</keyword>
<feature type="transmembrane region" description="Helical" evidence="1">
    <location>
        <begin position="12"/>
        <end position="33"/>
    </location>
</feature>
<evidence type="ECO:0000259" key="2">
    <source>
        <dbReference type="Pfam" id="PF04991"/>
    </source>
</evidence>
<evidence type="ECO:0000256" key="1">
    <source>
        <dbReference type="SAM" id="Phobius"/>
    </source>
</evidence>
<keyword evidence="1" id="KW-1133">Transmembrane helix</keyword>
<dbReference type="PANTHER" id="PTHR43404:SF2">
    <property type="entry name" value="LIPOPOLYSACCHARIDE CHOLINEPHOSPHOTRANSFERASE LICD"/>
    <property type="match status" value="1"/>
</dbReference>
<dbReference type="GO" id="GO:0009100">
    <property type="term" value="P:glycoprotein metabolic process"/>
    <property type="evidence" value="ECO:0007669"/>
    <property type="project" value="UniProtKB-ARBA"/>
</dbReference>
<organism evidence="3 4">
    <name type="scientific">Fasciolopsis buskii</name>
    <dbReference type="NCBI Taxonomy" id="27845"/>
    <lineage>
        <taxon>Eukaryota</taxon>
        <taxon>Metazoa</taxon>
        <taxon>Spiralia</taxon>
        <taxon>Lophotrochozoa</taxon>
        <taxon>Platyhelminthes</taxon>
        <taxon>Trematoda</taxon>
        <taxon>Digenea</taxon>
        <taxon>Plagiorchiida</taxon>
        <taxon>Echinostomata</taxon>
        <taxon>Echinostomatoidea</taxon>
        <taxon>Fasciolidae</taxon>
        <taxon>Fasciolopsis</taxon>
    </lineage>
</organism>
<accession>A0A8E0SB53</accession>
<feature type="domain" description="LicD/FKTN/FKRP nucleotidyltransferase" evidence="2">
    <location>
        <begin position="139"/>
        <end position="165"/>
    </location>
</feature>
<name>A0A8E0SB53_9TREM</name>
<dbReference type="Pfam" id="PF04991">
    <property type="entry name" value="LicD"/>
    <property type="match status" value="1"/>
</dbReference>
<keyword evidence="1" id="KW-0472">Membrane</keyword>
<proteinExistence type="predicted"/>
<sequence>MLAGIHKTSNFLSLFKLIVVISIAITFFLWIYYLQPNQYQFISSSHPSSNINRHLVDVFLVKRFLNQTPWDELPNLNLMQWPQPTVAALPAGRLLKNKTRAPIPLRFDPVISLGQRRVNQKLLLKFAEVMDHHGYSDRYFLSSGTMIGSFRHHDFVPWDDDLDITVDGRLRAWLQKALADLGPEYRFVKSGRDKLFTRILPLDQDNETDVELSRQTTRFSWGWPFLDISYYDENETHVTELQKSYGRYYCWPKEVVFPLLYRPFGKNWFPTPRNPLQSLIESHGRSHNCETGPYTHVFEKGRPAESTRCILLGSRYAFVQRRPCLVGSQLAQSGQNMLVEERLILRATNGTRKVIHSLCLASDLSNANADTYGLDFIE</sequence>
<dbReference type="InterPro" id="IPR052942">
    <property type="entry name" value="LPS_cholinephosphotransferase"/>
</dbReference>
<dbReference type="AlphaFoldDB" id="A0A8E0SB53"/>
<dbReference type="Proteomes" id="UP000728185">
    <property type="component" value="Unassembled WGS sequence"/>
</dbReference>
<comment type="caution">
    <text evidence="3">The sequence shown here is derived from an EMBL/GenBank/DDBJ whole genome shotgun (WGS) entry which is preliminary data.</text>
</comment>
<dbReference type="EMBL" id="LUCM01000163">
    <property type="protein sequence ID" value="KAA0200997.1"/>
    <property type="molecule type" value="Genomic_DNA"/>
</dbReference>